<feature type="domain" description="HAMP" evidence="14">
    <location>
        <begin position="183"/>
        <end position="236"/>
    </location>
</feature>
<sequence length="479" mass="51428">MAVWRGPRSLQGRATLITVLIFALVLGIGALATSAGLRYKALGAVTDGASRAARVAVREVHRGMPDGTVPTNAVGWLQVVDRAGRVVAASPMMRGMPPISRMWPGPDDTRVVDDPCVTVPGAGRTCFVVVGLQDRSSPYGDVMVYAAERKPPLLAGHTLEGALTAFCLILLGLVGWGTWCLVGRALEPVRRMRAEMAEIAASGLSHRIAVPASGSELNTLIESINGTLDRLEHAREMERRFASDASHELRTPLTGLRTKLELALADPEAEDSALTMRSALKDAERLQAVIDDLLTLARLDAGARPEPRRVDLAELVTGEMEQRPSRHEVLMRLHPGVVVRGDRLQLSRVLTNLLANAERHAAGMIEVNVCQNGDDAVLEVVDDGQGVPEADRERIFQRFTRLDTARSREAGGTGLGLSIARDIATAHGGTLYATDRLRGEGARFVLRLPLSGDVETPPGGTGDAHRPGKTEKTGRTRQG</sequence>
<dbReference type="Gene3D" id="3.30.565.10">
    <property type="entry name" value="Histidine kinase-like ATPase, C-terminal domain"/>
    <property type="match status" value="1"/>
</dbReference>
<dbReference type="Proteomes" id="UP000611554">
    <property type="component" value="Unassembled WGS sequence"/>
</dbReference>
<evidence type="ECO:0000256" key="5">
    <source>
        <dbReference type="ARBA" id="ARBA00022679"/>
    </source>
</evidence>
<protein>
    <recommendedName>
        <fullName evidence="3">histidine kinase</fullName>
        <ecNumber evidence="3">2.7.13.3</ecNumber>
    </recommendedName>
</protein>
<keyword evidence="5" id="KW-0808">Transferase</keyword>
<feature type="transmembrane region" description="Helical" evidence="12">
    <location>
        <begin position="12"/>
        <end position="32"/>
    </location>
</feature>
<dbReference type="RefSeq" id="WP_189246968.1">
    <property type="nucleotide sequence ID" value="NZ_BMQJ01000006.1"/>
</dbReference>
<dbReference type="InterPro" id="IPR003660">
    <property type="entry name" value="HAMP_dom"/>
</dbReference>
<feature type="transmembrane region" description="Helical" evidence="12">
    <location>
        <begin position="162"/>
        <end position="186"/>
    </location>
</feature>
<dbReference type="PRINTS" id="PR00344">
    <property type="entry name" value="BCTRLSENSOR"/>
</dbReference>
<dbReference type="PROSITE" id="PS50885">
    <property type="entry name" value="HAMP"/>
    <property type="match status" value="1"/>
</dbReference>
<evidence type="ECO:0000256" key="1">
    <source>
        <dbReference type="ARBA" id="ARBA00000085"/>
    </source>
</evidence>
<keyword evidence="10 12" id="KW-0472">Membrane</keyword>
<dbReference type="InterPro" id="IPR036890">
    <property type="entry name" value="HATPase_C_sf"/>
</dbReference>
<dbReference type="PANTHER" id="PTHR45436:SF5">
    <property type="entry name" value="SENSOR HISTIDINE KINASE TRCS"/>
    <property type="match status" value="1"/>
</dbReference>
<comment type="subcellular location">
    <subcellularLocation>
        <location evidence="2">Cell membrane</location>
    </subcellularLocation>
</comment>
<keyword evidence="6 12" id="KW-0812">Transmembrane</keyword>
<comment type="caution">
    <text evidence="15">The sequence shown here is derived from an EMBL/GenBank/DDBJ whole genome shotgun (WGS) entry which is preliminary data.</text>
</comment>
<dbReference type="Pfam" id="PF00672">
    <property type="entry name" value="HAMP"/>
    <property type="match status" value="1"/>
</dbReference>
<evidence type="ECO:0000256" key="2">
    <source>
        <dbReference type="ARBA" id="ARBA00004236"/>
    </source>
</evidence>
<dbReference type="InterPro" id="IPR003661">
    <property type="entry name" value="HisK_dim/P_dom"/>
</dbReference>
<keyword evidence="9" id="KW-0902">Two-component regulatory system</keyword>
<evidence type="ECO:0000256" key="7">
    <source>
        <dbReference type="ARBA" id="ARBA00022777"/>
    </source>
</evidence>
<dbReference type="EC" id="2.7.13.3" evidence="3"/>
<keyword evidence="7 15" id="KW-0418">Kinase</keyword>
<dbReference type="CDD" id="cd00075">
    <property type="entry name" value="HATPase"/>
    <property type="match status" value="1"/>
</dbReference>
<evidence type="ECO:0000256" key="10">
    <source>
        <dbReference type="ARBA" id="ARBA00023136"/>
    </source>
</evidence>
<feature type="domain" description="Histidine kinase" evidence="13">
    <location>
        <begin position="244"/>
        <end position="452"/>
    </location>
</feature>
<dbReference type="PROSITE" id="PS50109">
    <property type="entry name" value="HIS_KIN"/>
    <property type="match status" value="1"/>
</dbReference>
<evidence type="ECO:0000256" key="11">
    <source>
        <dbReference type="SAM" id="MobiDB-lite"/>
    </source>
</evidence>
<dbReference type="InterPro" id="IPR004358">
    <property type="entry name" value="Sig_transdc_His_kin-like_C"/>
</dbReference>
<dbReference type="EMBL" id="BMQJ01000006">
    <property type="protein sequence ID" value="GGP97107.1"/>
    <property type="molecule type" value="Genomic_DNA"/>
</dbReference>
<dbReference type="Gene3D" id="1.10.287.130">
    <property type="match status" value="1"/>
</dbReference>
<dbReference type="SUPFAM" id="SSF55874">
    <property type="entry name" value="ATPase domain of HSP90 chaperone/DNA topoisomerase II/histidine kinase"/>
    <property type="match status" value="1"/>
</dbReference>
<organism evidence="15 16">
    <name type="scientific">Streptosporangium pseudovulgare</name>
    <dbReference type="NCBI Taxonomy" id="35765"/>
    <lineage>
        <taxon>Bacteria</taxon>
        <taxon>Bacillati</taxon>
        <taxon>Actinomycetota</taxon>
        <taxon>Actinomycetes</taxon>
        <taxon>Streptosporangiales</taxon>
        <taxon>Streptosporangiaceae</taxon>
        <taxon>Streptosporangium</taxon>
    </lineage>
</organism>
<feature type="region of interest" description="Disordered" evidence="11">
    <location>
        <begin position="450"/>
        <end position="479"/>
    </location>
</feature>
<keyword evidence="8 12" id="KW-1133">Transmembrane helix</keyword>
<accession>A0ABQ2QWN0</accession>
<dbReference type="CDD" id="cd00082">
    <property type="entry name" value="HisKA"/>
    <property type="match status" value="1"/>
</dbReference>
<proteinExistence type="predicted"/>
<dbReference type="InterPro" id="IPR003594">
    <property type="entry name" value="HATPase_dom"/>
</dbReference>
<feature type="compositionally biased region" description="Basic and acidic residues" evidence="11">
    <location>
        <begin position="463"/>
        <end position="479"/>
    </location>
</feature>
<comment type="catalytic activity">
    <reaction evidence="1">
        <text>ATP + protein L-histidine = ADP + protein N-phospho-L-histidine.</text>
        <dbReference type="EC" id="2.7.13.3"/>
    </reaction>
</comment>
<evidence type="ECO:0000256" key="4">
    <source>
        <dbReference type="ARBA" id="ARBA00022553"/>
    </source>
</evidence>
<dbReference type="SMART" id="SM00388">
    <property type="entry name" value="HisKA"/>
    <property type="match status" value="1"/>
</dbReference>
<reference evidence="16" key="1">
    <citation type="journal article" date="2019" name="Int. J. Syst. Evol. Microbiol.">
        <title>The Global Catalogue of Microorganisms (GCM) 10K type strain sequencing project: providing services to taxonomists for standard genome sequencing and annotation.</title>
        <authorList>
            <consortium name="The Broad Institute Genomics Platform"/>
            <consortium name="The Broad Institute Genome Sequencing Center for Infectious Disease"/>
            <person name="Wu L."/>
            <person name="Ma J."/>
        </authorList>
    </citation>
    <scope>NUCLEOTIDE SEQUENCE [LARGE SCALE GENOMIC DNA]</scope>
    <source>
        <strain evidence="16">JCM 3115</strain>
    </source>
</reference>
<dbReference type="Pfam" id="PF00512">
    <property type="entry name" value="HisKA"/>
    <property type="match status" value="1"/>
</dbReference>
<evidence type="ECO:0000259" key="13">
    <source>
        <dbReference type="PROSITE" id="PS50109"/>
    </source>
</evidence>
<evidence type="ECO:0000256" key="12">
    <source>
        <dbReference type="SAM" id="Phobius"/>
    </source>
</evidence>
<dbReference type="SUPFAM" id="SSF47384">
    <property type="entry name" value="Homodimeric domain of signal transducing histidine kinase"/>
    <property type="match status" value="1"/>
</dbReference>
<dbReference type="SMART" id="SM00304">
    <property type="entry name" value="HAMP"/>
    <property type="match status" value="1"/>
</dbReference>
<dbReference type="PANTHER" id="PTHR45436">
    <property type="entry name" value="SENSOR HISTIDINE KINASE YKOH"/>
    <property type="match status" value="1"/>
</dbReference>
<evidence type="ECO:0000256" key="8">
    <source>
        <dbReference type="ARBA" id="ARBA00022989"/>
    </source>
</evidence>
<evidence type="ECO:0000256" key="9">
    <source>
        <dbReference type="ARBA" id="ARBA00023012"/>
    </source>
</evidence>
<evidence type="ECO:0000259" key="14">
    <source>
        <dbReference type="PROSITE" id="PS50885"/>
    </source>
</evidence>
<gene>
    <name evidence="15" type="ORF">GCM10010140_28830</name>
</gene>
<dbReference type="InterPro" id="IPR050428">
    <property type="entry name" value="TCS_sensor_his_kinase"/>
</dbReference>
<evidence type="ECO:0000256" key="3">
    <source>
        <dbReference type="ARBA" id="ARBA00012438"/>
    </source>
</evidence>
<dbReference type="InterPro" id="IPR005467">
    <property type="entry name" value="His_kinase_dom"/>
</dbReference>
<evidence type="ECO:0000256" key="6">
    <source>
        <dbReference type="ARBA" id="ARBA00022692"/>
    </source>
</evidence>
<keyword evidence="16" id="KW-1185">Reference proteome</keyword>
<dbReference type="GO" id="GO:0016301">
    <property type="term" value="F:kinase activity"/>
    <property type="evidence" value="ECO:0007669"/>
    <property type="project" value="UniProtKB-KW"/>
</dbReference>
<dbReference type="SMART" id="SM00387">
    <property type="entry name" value="HATPase_c"/>
    <property type="match status" value="1"/>
</dbReference>
<dbReference type="InterPro" id="IPR036097">
    <property type="entry name" value="HisK_dim/P_sf"/>
</dbReference>
<name>A0ABQ2QWN0_9ACTN</name>
<evidence type="ECO:0000313" key="15">
    <source>
        <dbReference type="EMBL" id="GGP97107.1"/>
    </source>
</evidence>
<evidence type="ECO:0000313" key="16">
    <source>
        <dbReference type="Proteomes" id="UP000611554"/>
    </source>
</evidence>
<keyword evidence="4" id="KW-0597">Phosphoprotein</keyword>
<dbReference type="Pfam" id="PF02518">
    <property type="entry name" value="HATPase_c"/>
    <property type="match status" value="1"/>
</dbReference>